<dbReference type="Pfam" id="PF07318">
    <property type="entry name" value="DUF1464"/>
    <property type="match status" value="1"/>
</dbReference>
<evidence type="ECO:0008006" key="3">
    <source>
        <dbReference type="Google" id="ProtNLM"/>
    </source>
</evidence>
<dbReference type="InterPro" id="IPR043129">
    <property type="entry name" value="ATPase_NBD"/>
</dbReference>
<reference evidence="1 2" key="1">
    <citation type="journal article" date="2011" name="Stand. Genomic Sci.">
        <title>Complete genome sequence of the hyperthermophilic chemolithoautotroph Pyrolobus fumarii type strain (1A).</title>
        <authorList>
            <person name="Anderson I."/>
            <person name="Goker M."/>
            <person name="Nolan M."/>
            <person name="Lucas S."/>
            <person name="Hammon N."/>
            <person name="Deshpande S."/>
            <person name="Cheng J.F."/>
            <person name="Tapia R."/>
            <person name="Han C."/>
            <person name="Goodwin L."/>
            <person name="Pitluck S."/>
            <person name="Huntemann M."/>
            <person name="Liolios K."/>
            <person name="Ivanova N."/>
            <person name="Pagani I."/>
            <person name="Mavromatis K."/>
            <person name="Ovchinikova G."/>
            <person name="Pati A."/>
            <person name="Chen A."/>
            <person name="Palaniappan K."/>
            <person name="Land M."/>
            <person name="Hauser L."/>
            <person name="Brambilla E.M."/>
            <person name="Huber H."/>
            <person name="Yasawong M."/>
            <person name="Rohde M."/>
            <person name="Spring S."/>
            <person name="Abt B."/>
            <person name="Sikorski J."/>
            <person name="Wirth R."/>
            <person name="Detter J.C."/>
            <person name="Woyke T."/>
            <person name="Bristow J."/>
            <person name="Eisen J.A."/>
            <person name="Markowitz V."/>
            <person name="Hugenholtz P."/>
            <person name="Kyrpides N.C."/>
            <person name="Klenk H.P."/>
            <person name="Lapidus A."/>
        </authorList>
    </citation>
    <scope>NUCLEOTIDE SEQUENCE [LARGE SCALE GENOMIC DNA]</scope>
    <source>
        <strain evidence="2">DSM 11204 / 1A</strain>
    </source>
</reference>
<dbReference type="GeneID" id="11139873"/>
<sequence length="384" mass="41760">MVKAIGIDPGTMSMDLFGFDDNGMRVFLDDSIPRDLVTKDPGIVIRRVEEIVREVGDVDAIVAPSGYGMPLKRVQDASDGDILEATFVTMEDVKRRLRIIGLRELMKLFRSSSLPAWFTPGVVHLPTVPRWRKANRIDMGTADKVFTVAAALANLLDEGVEPRSVDAIVVEIGYAYTAAMGVSKGSIVDGVGGTSGFTGYLGMGAMDAELAYALAAVEPRFSKTLLFRGGAADIAGVHDPQNLEEFVERGLKGEPGYADGLEALVEGILKDVAVLLVSVPKPRWVFLSGRWTRIPAFREHLVSRLGEWLREHGVKAEVRLVRSPGRIAKTAAFGAAVIANGLAGGIYKPVVEALRLKESRGSIFDNVMLPGDIRDKLRKEFRNE</sequence>
<protein>
    <recommendedName>
        <fullName evidence="3">Butyrate kinase</fullName>
    </recommendedName>
</protein>
<dbReference type="PIRSF" id="PIRSF009433">
    <property type="entry name" value="DUF1464"/>
    <property type="match status" value="1"/>
</dbReference>
<proteinExistence type="predicted"/>
<dbReference type="KEGG" id="pfm:Pyrfu_0233"/>
<dbReference type="STRING" id="694429.Pyrfu_0233"/>
<dbReference type="RefSeq" id="WP_014025782.1">
    <property type="nucleotide sequence ID" value="NC_015931.1"/>
</dbReference>
<name>G0EEZ1_PYRF1</name>
<gene>
    <name evidence="1" type="ordered locus">Pyrfu_0233</name>
</gene>
<keyword evidence="2" id="KW-1185">Reference proteome</keyword>
<dbReference type="HOGENOM" id="CLU_075234_0_0_2"/>
<organism evidence="1 2">
    <name type="scientific">Pyrolobus fumarii (strain DSM 11204 / 1A)</name>
    <dbReference type="NCBI Taxonomy" id="694429"/>
    <lineage>
        <taxon>Archaea</taxon>
        <taxon>Thermoproteota</taxon>
        <taxon>Thermoprotei</taxon>
        <taxon>Desulfurococcales</taxon>
        <taxon>Pyrodictiaceae</taxon>
        <taxon>Pyrolobus</taxon>
    </lineage>
</organism>
<evidence type="ECO:0000313" key="2">
    <source>
        <dbReference type="Proteomes" id="UP000001037"/>
    </source>
</evidence>
<dbReference type="InParanoid" id="G0EEZ1"/>
<dbReference type="OrthoDB" id="146520at2157"/>
<evidence type="ECO:0000313" key="1">
    <source>
        <dbReference type="EMBL" id="AEM38105.1"/>
    </source>
</evidence>
<dbReference type="InterPro" id="IPR009927">
    <property type="entry name" value="DUF1464"/>
</dbReference>
<dbReference type="Proteomes" id="UP000001037">
    <property type="component" value="Chromosome"/>
</dbReference>
<dbReference type="EMBL" id="CP002838">
    <property type="protein sequence ID" value="AEM38105.1"/>
    <property type="molecule type" value="Genomic_DNA"/>
</dbReference>
<accession>G0EEZ1</accession>
<dbReference type="SUPFAM" id="SSF53067">
    <property type="entry name" value="Actin-like ATPase domain"/>
    <property type="match status" value="1"/>
</dbReference>
<dbReference type="AlphaFoldDB" id="G0EEZ1"/>
<dbReference type="eggNOG" id="arCOG04329">
    <property type="taxonomic scope" value="Archaea"/>
</dbReference>